<organism evidence="4 5">
    <name type="scientific">Haematococcus lacustris</name>
    <name type="common">Green alga</name>
    <name type="synonym">Haematococcus pluvialis</name>
    <dbReference type="NCBI Taxonomy" id="44745"/>
    <lineage>
        <taxon>Eukaryota</taxon>
        <taxon>Viridiplantae</taxon>
        <taxon>Chlorophyta</taxon>
        <taxon>core chlorophytes</taxon>
        <taxon>Chlorophyceae</taxon>
        <taxon>CS clade</taxon>
        <taxon>Chlamydomonadales</taxon>
        <taxon>Haematococcaceae</taxon>
        <taxon>Haematococcus</taxon>
    </lineage>
</organism>
<sequence>MARQATRMWQEAEQPGLRDPTFQPSSLLGEGNGLLEKADKLKSFLRQQKSRTDTSTAKTEWILAAQQMQDEREALEQDVAACLTSLEHLYVEQGLGNELQEATAQWHTSCQETANLKVQLRGQVSSLSRTCRGLKSLPSAAKARAAAAPAQRQLLSLKEDLAQELHGLADAVAAKVAEVNEAWPSALATKKDLSCGLHSQLPADEVDMYEVLGEHDGLVIEGYGSERKSESGATEPPGSRGSTLEASWLVTQGDQLVLPATSRASATAGPPSEQDKSVVGDRVELEACIALFPLADAAIKDRVRAVFDVLKQQHLLKMTEWQAQMMAGGELLASATGGWPADQHSQFVALRERYWREAASRGTGREAVLRKLHLVMPGWTFQQLLAHDDWLAAHKTTQRKRKDLVDAWCRERAQFLEDSKALLQEASDCAVAQAQAAADKLLHELERERVHEQLAEHVAQAAHAAALEAAEAAAAAPLLAAAKEAALQAAAAEAAARKLKVAEY</sequence>
<evidence type="ECO:0000313" key="5">
    <source>
        <dbReference type="Proteomes" id="UP000485058"/>
    </source>
</evidence>
<keyword evidence="5" id="KW-1185">Reference proteome</keyword>
<dbReference type="InterPro" id="IPR039902">
    <property type="entry name" value="CCDC148/CCDC112"/>
</dbReference>
<gene>
    <name evidence="4" type="ORF">HaLaN_03643</name>
</gene>
<comment type="caution">
    <text evidence="4">The sequence shown here is derived from an EMBL/GenBank/DDBJ whole genome shotgun (WGS) entry which is preliminary data.</text>
</comment>
<dbReference type="PANTHER" id="PTHR21549">
    <property type="entry name" value="MUTATED IN BLADDER CANCER 1"/>
    <property type="match status" value="1"/>
</dbReference>
<evidence type="ECO:0000256" key="1">
    <source>
        <dbReference type="ARBA" id="ARBA00023054"/>
    </source>
</evidence>
<dbReference type="AlphaFoldDB" id="A0A699YGV0"/>
<proteinExistence type="predicted"/>
<dbReference type="PANTHER" id="PTHR21549:SF1">
    <property type="entry name" value="COILED-COIL DOMAIN-CONTAINING PROTEIN 148"/>
    <property type="match status" value="1"/>
</dbReference>
<accession>A0A699YGV0</accession>
<name>A0A699YGV0_HAELA</name>
<feature type="non-terminal residue" evidence="4">
    <location>
        <position position="504"/>
    </location>
</feature>
<dbReference type="EMBL" id="BLLF01000175">
    <property type="protein sequence ID" value="GFH08651.1"/>
    <property type="molecule type" value="Genomic_DNA"/>
</dbReference>
<protein>
    <submittedName>
        <fullName evidence="4">Uncharacterized protein</fullName>
    </submittedName>
</protein>
<evidence type="ECO:0000313" key="4">
    <source>
        <dbReference type="EMBL" id="GFH08651.1"/>
    </source>
</evidence>
<evidence type="ECO:0000256" key="2">
    <source>
        <dbReference type="SAM" id="Coils"/>
    </source>
</evidence>
<reference evidence="4 5" key="1">
    <citation type="submission" date="2020-02" db="EMBL/GenBank/DDBJ databases">
        <title>Draft genome sequence of Haematococcus lacustris strain NIES-144.</title>
        <authorList>
            <person name="Morimoto D."/>
            <person name="Nakagawa S."/>
            <person name="Yoshida T."/>
            <person name="Sawayama S."/>
        </authorList>
    </citation>
    <scope>NUCLEOTIDE SEQUENCE [LARGE SCALE GENOMIC DNA]</scope>
    <source>
        <strain evidence="4 5">NIES-144</strain>
    </source>
</reference>
<dbReference type="Proteomes" id="UP000485058">
    <property type="component" value="Unassembled WGS sequence"/>
</dbReference>
<keyword evidence="1 2" id="KW-0175">Coiled coil</keyword>
<evidence type="ECO:0000256" key="3">
    <source>
        <dbReference type="SAM" id="MobiDB-lite"/>
    </source>
</evidence>
<feature type="region of interest" description="Disordered" evidence="3">
    <location>
        <begin position="1"/>
        <end position="31"/>
    </location>
</feature>
<feature type="coiled-coil region" evidence="2">
    <location>
        <begin position="58"/>
        <end position="85"/>
    </location>
</feature>